<evidence type="ECO:0000259" key="2">
    <source>
        <dbReference type="PROSITE" id="PS51782"/>
    </source>
</evidence>
<dbReference type="Gene3D" id="1.10.10.10">
    <property type="entry name" value="Winged helix-like DNA-binding domain superfamily/Winged helix DNA-binding domain"/>
    <property type="match status" value="1"/>
</dbReference>
<dbReference type="InterPro" id="IPR005158">
    <property type="entry name" value="BTAD"/>
</dbReference>
<reference evidence="3 4" key="1">
    <citation type="submission" date="2018-06" db="EMBL/GenBank/DDBJ databases">
        <title>Sphaerisporangium craniellae sp. nov., isolated from a marine sponge in the South China Sea.</title>
        <authorList>
            <person name="Li L."/>
        </authorList>
    </citation>
    <scope>NUCLEOTIDE SEQUENCE [LARGE SCALE GENOMIC DNA]</scope>
    <source>
        <strain evidence="3 4">LHW63015</strain>
    </source>
</reference>
<dbReference type="SUPFAM" id="SSF48452">
    <property type="entry name" value="TPR-like"/>
    <property type="match status" value="1"/>
</dbReference>
<dbReference type="InterPro" id="IPR018392">
    <property type="entry name" value="LysM"/>
</dbReference>
<accession>A0A366LTJ6</accession>
<dbReference type="InterPro" id="IPR036779">
    <property type="entry name" value="LysM_dom_sf"/>
</dbReference>
<dbReference type="EMBL" id="QMEY01000012">
    <property type="protein sequence ID" value="RBQ17241.1"/>
    <property type="molecule type" value="Genomic_DNA"/>
</dbReference>
<organism evidence="3 4">
    <name type="scientific">Spongiactinospora rosea</name>
    <dbReference type="NCBI Taxonomy" id="2248750"/>
    <lineage>
        <taxon>Bacteria</taxon>
        <taxon>Bacillati</taxon>
        <taxon>Actinomycetota</taxon>
        <taxon>Actinomycetes</taxon>
        <taxon>Streptosporangiales</taxon>
        <taxon>Streptosporangiaceae</taxon>
        <taxon>Spongiactinospora</taxon>
    </lineage>
</organism>
<dbReference type="Gene3D" id="1.25.40.10">
    <property type="entry name" value="Tetratricopeptide repeat domain"/>
    <property type="match status" value="1"/>
</dbReference>
<dbReference type="Gene3D" id="3.10.350.10">
    <property type="entry name" value="LysM domain"/>
    <property type="match status" value="1"/>
</dbReference>
<evidence type="ECO:0000256" key="1">
    <source>
        <dbReference type="SAM" id="MobiDB-lite"/>
    </source>
</evidence>
<feature type="region of interest" description="Disordered" evidence="1">
    <location>
        <begin position="338"/>
        <end position="437"/>
    </location>
</feature>
<feature type="compositionally biased region" description="Low complexity" evidence="1">
    <location>
        <begin position="370"/>
        <end position="381"/>
    </location>
</feature>
<feature type="region of interest" description="Disordered" evidence="1">
    <location>
        <begin position="227"/>
        <end position="311"/>
    </location>
</feature>
<feature type="compositionally biased region" description="Pro residues" evidence="1">
    <location>
        <begin position="273"/>
        <end position="286"/>
    </location>
</feature>
<name>A0A366LTJ6_9ACTN</name>
<feature type="compositionally biased region" description="Polar residues" evidence="1">
    <location>
        <begin position="710"/>
        <end position="723"/>
    </location>
</feature>
<feature type="compositionally biased region" description="Pro residues" evidence="1">
    <location>
        <begin position="397"/>
        <end position="407"/>
    </location>
</feature>
<dbReference type="RefSeq" id="WP_113983249.1">
    <property type="nucleotide sequence ID" value="NZ_QMEY01000012.1"/>
</dbReference>
<dbReference type="InterPro" id="IPR051677">
    <property type="entry name" value="AfsR-DnrI-RedD_regulator"/>
</dbReference>
<feature type="compositionally biased region" description="Basic and acidic residues" evidence="1">
    <location>
        <begin position="735"/>
        <end position="759"/>
    </location>
</feature>
<feature type="compositionally biased region" description="Basic and acidic residues" evidence="1">
    <location>
        <begin position="297"/>
        <end position="309"/>
    </location>
</feature>
<feature type="compositionally biased region" description="Basic and acidic residues" evidence="1">
    <location>
        <begin position="660"/>
        <end position="676"/>
    </location>
</feature>
<dbReference type="OrthoDB" id="3511831at2"/>
<proteinExistence type="predicted"/>
<dbReference type="InterPro" id="IPR011990">
    <property type="entry name" value="TPR-like_helical_dom_sf"/>
</dbReference>
<dbReference type="SMART" id="SM01043">
    <property type="entry name" value="BTAD"/>
    <property type="match status" value="1"/>
</dbReference>
<feature type="region of interest" description="Disordered" evidence="1">
    <location>
        <begin position="928"/>
        <end position="951"/>
    </location>
</feature>
<evidence type="ECO:0000313" key="3">
    <source>
        <dbReference type="EMBL" id="RBQ17241.1"/>
    </source>
</evidence>
<keyword evidence="4" id="KW-1185">Reference proteome</keyword>
<dbReference type="CDD" id="cd00118">
    <property type="entry name" value="LysM"/>
    <property type="match status" value="1"/>
</dbReference>
<sequence length="1029" mass="110961">MSTHRRQLTSRSWAWRAAVFAGSLAALAAVLGGLPVALWIMAGPPVPADWPTVEDVRRVLWARDDGTLLLGVLKYAGWAAWVSLLYQTAAEAVDGIRHRDPRAGGRNPVRRALRPLLLGLTLIAVTATSTRNAPPPGRPVAAVTAAAPLGHAERLPQTAATVQEEERTYRVRPGDTLWDIAKDELGSPYHWPQIWQVNAHHEQADGVRFRDPDLIHSGWILRLPAVPDAEPEQGPDETQHEHDGKRPPVTPTPLIPALTPSPSTTPSVRSPFWPSPAPVPGQPTPPEESISSAPEAGEDHTGSDEEQRKGPGVADWAAGAVVGVSFAAAAVWVIARSRARARPSAPPRGAGRRAAPGERRVWPPEPPETAAPVPAARPATRGRQRPPQGPRQGLPTPSGPDPAPRPDGPTERGFRARTAPPSPQADRQQMRARAPRPVLIPPAQIIMAATPQGELRVDLADGMGLVGPAAGDIARAVLLGLLLDDPHEQTTIITTTGLAEHLLGDASLPVRPDELPGLTFTATVEDALATLEVEAAWRLRLLTDHDAADIVTLRRKHPHLPVPSLVVILGALDGAARARLEALLTRGRRYDIAALILDAWPAAATLTVDPDAVVADVTYINDIGAGRRSPLREAQMFHLPHHHAGPLLAALRAAASPADSRPEKPHARPAEPRPDLNDGSNGPEMHHPAKQPAQPATPPADHPVVPSASPRATSSLTGQSSQAPHHKGQEQMPAHPRDERSAEARKDPGSPASRADRPLELRLFGTARVLAHGQEVLTGLRTDTRRLLALLALHPAGLSVTAIFDALWPSADPTGDDIQLLYTAANKGRTALRKVTRTREVFIIHHGDHYRLDPATISCDWWAFTDIATTAAHAKSEPERIRLLEKAASLYTGDLAADSIEEWAETTREATRRQAADIFSDLARHYSESHGVTGQGKDTEKTASTPPSHTTAPYQRALEWFDRALKVDPYNESLFNEVMKLQAMLGRPEAVHRTFERLTAAMAELDCSASPSSRALLHRLLDERPSDKP</sequence>
<dbReference type="PANTHER" id="PTHR35807">
    <property type="entry name" value="TRANSCRIPTIONAL REGULATOR REDD-RELATED"/>
    <property type="match status" value="1"/>
</dbReference>
<feature type="region of interest" description="Disordered" evidence="1">
    <location>
        <begin position="653"/>
        <end position="759"/>
    </location>
</feature>
<gene>
    <name evidence="3" type="ORF">DP939_25170</name>
</gene>
<dbReference type="AlphaFoldDB" id="A0A366LTJ6"/>
<dbReference type="InterPro" id="IPR036388">
    <property type="entry name" value="WH-like_DNA-bd_sf"/>
</dbReference>
<dbReference type="Proteomes" id="UP000253303">
    <property type="component" value="Unassembled WGS sequence"/>
</dbReference>
<dbReference type="PROSITE" id="PS51782">
    <property type="entry name" value="LYSM"/>
    <property type="match status" value="1"/>
</dbReference>
<feature type="compositionally biased region" description="Low complexity" evidence="1">
    <location>
        <begin position="255"/>
        <end position="271"/>
    </location>
</feature>
<feature type="compositionally biased region" description="Basic and acidic residues" evidence="1">
    <location>
        <begin position="237"/>
        <end position="246"/>
    </location>
</feature>
<feature type="compositionally biased region" description="Low complexity" evidence="1">
    <location>
        <begin position="942"/>
        <end position="951"/>
    </location>
</feature>
<evidence type="ECO:0000313" key="4">
    <source>
        <dbReference type="Proteomes" id="UP000253303"/>
    </source>
</evidence>
<protein>
    <recommendedName>
        <fullName evidence="2">LysM domain-containing protein</fullName>
    </recommendedName>
</protein>
<feature type="domain" description="LysM" evidence="2">
    <location>
        <begin position="167"/>
        <end position="223"/>
    </location>
</feature>
<comment type="caution">
    <text evidence="3">The sequence shown here is derived from an EMBL/GenBank/DDBJ whole genome shotgun (WGS) entry which is preliminary data.</text>
</comment>